<evidence type="ECO:0000313" key="4">
    <source>
        <dbReference type="Proteomes" id="UP000821853"/>
    </source>
</evidence>
<dbReference type="VEuPathDB" id="VectorBase:HLOH_057866"/>
<dbReference type="PROSITE" id="PS00022">
    <property type="entry name" value="EGF_1"/>
    <property type="match status" value="1"/>
</dbReference>
<dbReference type="GO" id="GO:0006044">
    <property type="term" value="P:N-acetylglucosamine metabolic process"/>
    <property type="evidence" value="ECO:0007669"/>
    <property type="project" value="TreeGrafter"/>
</dbReference>
<dbReference type="GO" id="GO:0003830">
    <property type="term" value="F:beta-1,4-mannosylglycoprotein 4-beta-N-acetylglucosaminyltransferase activity"/>
    <property type="evidence" value="ECO:0007669"/>
    <property type="project" value="InterPro"/>
</dbReference>
<reference evidence="3 4" key="1">
    <citation type="journal article" date="2020" name="Cell">
        <title>Large-Scale Comparative Analyses of Tick Genomes Elucidate Their Genetic Diversity and Vector Capacities.</title>
        <authorList>
            <consortium name="Tick Genome and Microbiome Consortium (TIGMIC)"/>
            <person name="Jia N."/>
            <person name="Wang J."/>
            <person name="Shi W."/>
            <person name="Du L."/>
            <person name="Sun Y."/>
            <person name="Zhan W."/>
            <person name="Jiang J.F."/>
            <person name="Wang Q."/>
            <person name="Zhang B."/>
            <person name="Ji P."/>
            <person name="Bell-Sakyi L."/>
            <person name="Cui X.M."/>
            <person name="Yuan T.T."/>
            <person name="Jiang B.G."/>
            <person name="Yang W.F."/>
            <person name="Lam T.T."/>
            <person name="Chang Q.C."/>
            <person name="Ding S.J."/>
            <person name="Wang X.J."/>
            <person name="Zhu J.G."/>
            <person name="Ruan X.D."/>
            <person name="Zhao L."/>
            <person name="Wei J.T."/>
            <person name="Ye R.Z."/>
            <person name="Que T.C."/>
            <person name="Du C.H."/>
            <person name="Zhou Y.H."/>
            <person name="Cheng J.X."/>
            <person name="Dai P.F."/>
            <person name="Guo W.B."/>
            <person name="Han X.H."/>
            <person name="Huang E.J."/>
            <person name="Li L.F."/>
            <person name="Wei W."/>
            <person name="Gao Y.C."/>
            <person name="Liu J.Z."/>
            <person name="Shao H.Z."/>
            <person name="Wang X."/>
            <person name="Wang C.C."/>
            <person name="Yang T.C."/>
            <person name="Huo Q.B."/>
            <person name="Li W."/>
            <person name="Chen H.Y."/>
            <person name="Chen S.E."/>
            <person name="Zhou L.G."/>
            <person name="Ni X.B."/>
            <person name="Tian J.H."/>
            <person name="Sheng Y."/>
            <person name="Liu T."/>
            <person name="Pan Y.S."/>
            <person name="Xia L.Y."/>
            <person name="Li J."/>
            <person name="Zhao F."/>
            <person name="Cao W.C."/>
        </authorList>
    </citation>
    <scope>NUCLEOTIDE SEQUENCE [LARGE SCALE GENOMIC DNA]</scope>
    <source>
        <tissue evidence="3">Larvae</tissue>
    </source>
</reference>
<evidence type="ECO:0000313" key="3">
    <source>
        <dbReference type="EMBL" id="KAH9380942.1"/>
    </source>
</evidence>
<dbReference type="InterPro" id="IPR000742">
    <property type="entry name" value="EGF"/>
</dbReference>
<evidence type="ECO:0000259" key="2">
    <source>
        <dbReference type="PROSITE" id="PS01186"/>
    </source>
</evidence>
<sequence length="112" mass="13022">MCVCREGWNGAECSIPDVVWSSKSFQVWYSMGLIKRRQKPRRIINGLVFNHELDLLEIRVNYLGEAVDKYVIVESNYTYFGTAKPTEFEIKLECWFLAESYAQDNTGGDNRL</sequence>
<protein>
    <recommendedName>
        <fullName evidence="1 2">EGF-like domain-containing protein</fullName>
    </recommendedName>
</protein>
<name>A0A9J6GQW0_HAELO</name>
<dbReference type="PROSITE" id="PS01186">
    <property type="entry name" value="EGF_2"/>
    <property type="match status" value="1"/>
</dbReference>
<feature type="domain" description="EGF-like" evidence="1 2">
    <location>
        <begin position="2"/>
        <end position="13"/>
    </location>
</feature>
<keyword evidence="4" id="KW-1185">Reference proteome</keyword>
<dbReference type="Proteomes" id="UP000821853">
    <property type="component" value="Chromosome 9"/>
</dbReference>
<evidence type="ECO:0000259" key="1">
    <source>
        <dbReference type="PROSITE" id="PS00022"/>
    </source>
</evidence>
<dbReference type="InterPro" id="IPR006813">
    <property type="entry name" value="Glyco_trans_17"/>
</dbReference>
<dbReference type="PANTHER" id="PTHR12224:SF0">
    <property type="entry name" value="BETA-1,4-MANNOSYL-GLYCOPROTEIN 4-BETA-N-ACETYLGLUCOSAMINYLTRANSFERASE"/>
    <property type="match status" value="1"/>
</dbReference>
<proteinExistence type="predicted"/>
<comment type="caution">
    <text evidence="3">The sequence shown here is derived from an EMBL/GenBank/DDBJ whole genome shotgun (WGS) entry which is preliminary data.</text>
</comment>
<dbReference type="Pfam" id="PF04724">
    <property type="entry name" value="Glyco_transf_17"/>
    <property type="match status" value="1"/>
</dbReference>
<dbReference type="AlphaFoldDB" id="A0A9J6GQW0"/>
<dbReference type="GO" id="GO:0016020">
    <property type="term" value="C:membrane"/>
    <property type="evidence" value="ECO:0007669"/>
    <property type="project" value="InterPro"/>
</dbReference>
<dbReference type="PANTHER" id="PTHR12224">
    <property type="entry name" value="BETA-1,4-MANNOSYL-GLYCOPROTEIN BETA-1,4-N-ACETYLGLUCOSAMINYL-TRANSFERASE"/>
    <property type="match status" value="1"/>
</dbReference>
<accession>A0A9J6GQW0</accession>
<dbReference type="EMBL" id="JABSTR010000011">
    <property type="protein sequence ID" value="KAH9380942.1"/>
    <property type="molecule type" value="Genomic_DNA"/>
</dbReference>
<gene>
    <name evidence="3" type="ORF">HPB48_008397</name>
</gene>
<dbReference type="OrthoDB" id="6474464at2759"/>
<organism evidence="3 4">
    <name type="scientific">Haemaphysalis longicornis</name>
    <name type="common">Bush tick</name>
    <dbReference type="NCBI Taxonomy" id="44386"/>
    <lineage>
        <taxon>Eukaryota</taxon>
        <taxon>Metazoa</taxon>
        <taxon>Ecdysozoa</taxon>
        <taxon>Arthropoda</taxon>
        <taxon>Chelicerata</taxon>
        <taxon>Arachnida</taxon>
        <taxon>Acari</taxon>
        <taxon>Parasitiformes</taxon>
        <taxon>Ixodida</taxon>
        <taxon>Ixodoidea</taxon>
        <taxon>Ixodidae</taxon>
        <taxon>Haemaphysalinae</taxon>
        <taxon>Haemaphysalis</taxon>
    </lineage>
</organism>